<evidence type="ECO:0000256" key="1">
    <source>
        <dbReference type="SAM" id="Phobius"/>
    </source>
</evidence>
<dbReference type="Proteomes" id="UP001049176">
    <property type="component" value="Chromosome 3"/>
</dbReference>
<dbReference type="GeneID" id="66074856"/>
<sequence length="191" mass="20952">MENTDDPFRNPGLSSPIILVFMAIGVCCAAGLSFFAWRRWILAHNHPAVFQTHPNPNLTGMRSPRYWTRSEAEPDATGARGLGFDVGRKPVLFDLWTSGGSSDWGQILPLSLTFTTNNECTHLSTPSLSSSVKTHDQSSNITIDHDIDTRETAQIALSIAFPDEYRKGQLSLGQYAIGVTDVDIVTTVNKS</sequence>
<accession>A0A9P7UUY0</accession>
<dbReference type="RefSeq" id="XP_043011453.1">
    <property type="nucleotide sequence ID" value="XM_043150366.1"/>
</dbReference>
<feature type="transmembrane region" description="Helical" evidence="1">
    <location>
        <begin position="17"/>
        <end position="37"/>
    </location>
</feature>
<comment type="caution">
    <text evidence="2">The sequence shown here is derived from an EMBL/GenBank/DDBJ whole genome shotgun (WGS) entry which is preliminary data.</text>
</comment>
<gene>
    <name evidence="2" type="ORF">E1B28_005780</name>
</gene>
<keyword evidence="1" id="KW-0472">Membrane</keyword>
<dbReference type="EMBL" id="CM032183">
    <property type="protein sequence ID" value="KAG7094983.1"/>
    <property type="molecule type" value="Genomic_DNA"/>
</dbReference>
<evidence type="ECO:0000313" key="2">
    <source>
        <dbReference type="EMBL" id="KAG7094983.1"/>
    </source>
</evidence>
<keyword evidence="1" id="KW-0812">Transmembrane</keyword>
<dbReference type="AlphaFoldDB" id="A0A9P7UUY0"/>
<dbReference type="KEGG" id="more:E1B28_005780"/>
<name>A0A9P7UUY0_9AGAR</name>
<proteinExistence type="predicted"/>
<protein>
    <submittedName>
        <fullName evidence="2">Uncharacterized protein</fullName>
    </submittedName>
</protein>
<reference evidence="2" key="1">
    <citation type="journal article" date="2021" name="Genome Biol. Evol.">
        <title>The assembled and annotated genome of the fairy-ring fungus Marasmius oreades.</title>
        <authorList>
            <person name="Hiltunen M."/>
            <person name="Ament-Velasquez S.L."/>
            <person name="Johannesson H."/>
        </authorList>
    </citation>
    <scope>NUCLEOTIDE SEQUENCE</scope>
    <source>
        <strain evidence="2">03SP1</strain>
    </source>
</reference>
<evidence type="ECO:0000313" key="3">
    <source>
        <dbReference type="Proteomes" id="UP001049176"/>
    </source>
</evidence>
<keyword evidence="3" id="KW-1185">Reference proteome</keyword>
<keyword evidence="1" id="KW-1133">Transmembrane helix</keyword>
<organism evidence="2 3">
    <name type="scientific">Marasmius oreades</name>
    <name type="common">fairy-ring Marasmius</name>
    <dbReference type="NCBI Taxonomy" id="181124"/>
    <lineage>
        <taxon>Eukaryota</taxon>
        <taxon>Fungi</taxon>
        <taxon>Dikarya</taxon>
        <taxon>Basidiomycota</taxon>
        <taxon>Agaricomycotina</taxon>
        <taxon>Agaricomycetes</taxon>
        <taxon>Agaricomycetidae</taxon>
        <taxon>Agaricales</taxon>
        <taxon>Marasmiineae</taxon>
        <taxon>Marasmiaceae</taxon>
        <taxon>Marasmius</taxon>
    </lineage>
</organism>
<dbReference type="OrthoDB" id="2972750at2759"/>